<protein>
    <recommendedName>
        <fullName evidence="5">ATPase AAA-type core domain-containing protein</fullName>
    </recommendedName>
</protein>
<dbReference type="AlphaFoldDB" id="A0A8B6E706"/>
<organism evidence="3 4">
    <name type="scientific">Mytilus galloprovincialis</name>
    <name type="common">Mediterranean mussel</name>
    <dbReference type="NCBI Taxonomy" id="29158"/>
    <lineage>
        <taxon>Eukaryota</taxon>
        <taxon>Metazoa</taxon>
        <taxon>Spiralia</taxon>
        <taxon>Lophotrochozoa</taxon>
        <taxon>Mollusca</taxon>
        <taxon>Bivalvia</taxon>
        <taxon>Autobranchia</taxon>
        <taxon>Pteriomorphia</taxon>
        <taxon>Mytilida</taxon>
        <taxon>Mytiloidea</taxon>
        <taxon>Mytilidae</taxon>
        <taxon>Mytilinae</taxon>
        <taxon>Mytilus</taxon>
    </lineage>
</organism>
<dbReference type="InterPro" id="IPR051396">
    <property type="entry name" value="Bact_Antivir_Def_Nuclease"/>
</dbReference>
<evidence type="ECO:0000259" key="2">
    <source>
        <dbReference type="Pfam" id="PF20469"/>
    </source>
</evidence>
<dbReference type="SUPFAM" id="SSF52540">
    <property type="entry name" value="P-loop containing nucleoside triphosphate hydrolases"/>
    <property type="match status" value="1"/>
</dbReference>
<reference evidence="3" key="1">
    <citation type="submission" date="2018-11" db="EMBL/GenBank/DDBJ databases">
        <authorList>
            <person name="Alioto T."/>
            <person name="Alioto T."/>
        </authorList>
    </citation>
    <scope>NUCLEOTIDE SEQUENCE</scope>
</reference>
<dbReference type="Pfam" id="PF13476">
    <property type="entry name" value="AAA_23"/>
    <property type="match status" value="1"/>
</dbReference>
<dbReference type="Gene3D" id="3.40.50.300">
    <property type="entry name" value="P-loop containing nucleotide triphosphate hydrolases"/>
    <property type="match status" value="1"/>
</dbReference>
<sequence>MLRQMVFSNFIQFKDFQGLSFKDGPHFFIGANSSGKSSTLEILRRCMSTDINSTMSSTYDETKNAYAFCKFEIPRCTNLEIFENISTIWSGVVKRTNKTFLKIVWLRNSMLPPSTLVQVIYYIIDENGKFSVKRQKVVNADKSIGEEQLSRTLNKLVSITPRRDQTNSQLNKQKDDLLEIVLDLVDKMSHITDEELHANWTSNVDDFQKKLEDMQFIKKVESTYVATMPMRAIGTLQWTRSKKIVKQEENYQEACERAEIINELITSDEVDQPKAERIFKFLTGPFEYKFYLDPQRQGLMLVKETNTAEFPLLKTPEGVFEAKQFSLLMAHKFVHTICLEEPDRCMHPQMVERMRDIFQRESIHKDKMVIVVSHNPFLINSITAEKTHVFFRKVEQISTKVSCGILAIDDINRHITDVDNLKKLIFAAKVLFLEGTTDKILIEGLFDHHFKYSDDDDNVKSAIHSHQLVVLGSKTFDSKVMKFCEQTSLPAKWLFDRDKYIKVDKTRQEITKVNPPLGVEGDYSYFLNKHVDEFLNDTTGFEDLSKKLSDKHIFIWKLGELEDTIIDCLHNMSPSDQTEIFDKSLPELTKKTINKKISELPRIKLTTLSRIMYNHSEFQRFLHFLKESEDKFVCIYDRAKQN</sequence>
<accession>A0A8B6E706</accession>
<proteinExistence type="predicted"/>
<evidence type="ECO:0000313" key="3">
    <source>
        <dbReference type="EMBL" id="VDI30729.1"/>
    </source>
</evidence>
<dbReference type="OrthoDB" id="6160474at2759"/>
<feature type="domain" description="OLD protein-like TOPRIM" evidence="2">
    <location>
        <begin position="425"/>
        <end position="498"/>
    </location>
</feature>
<feature type="domain" description="Rad50/SbcC-type AAA" evidence="1">
    <location>
        <begin position="7"/>
        <end position="255"/>
    </location>
</feature>
<evidence type="ECO:0008006" key="5">
    <source>
        <dbReference type="Google" id="ProtNLM"/>
    </source>
</evidence>
<keyword evidence="4" id="KW-1185">Reference proteome</keyword>
<dbReference type="InterPro" id="IPR038729">
    <property type="entry name" value="Rad50/SbcC_AAA"/>
</dbReference>
<evidence type="ECO:0000259" key="1">
    <source>
        <dbReference type="Pfam" id="PF13476"/>
    </source>
</evidence>
<name>A0A8B6E706_MYTGA</name>
<dbReference type="Pfam" id="PF20469">
    <property type="entry name" value="OLD-like_TOPRIM"/>
    <property type="match status" value="1"/>
</dbReference>
<dbReference type="EMBL" id="UYJE01004721">
    <property type="protein sequence ID" value="VDI30729.1"/>
    <property type="molecule type" value="Genomic_DNA"/>
</dbReference>
<dbReference type="InterPro" id="IPR027417">
    <property type="entry name" value="P-loop_NTPase"/>
</dbReference>
<dbReference type="InterPro" id="IPR034139">
    <property type="entry name" value="TOPRIM_OLD"/>
</dbReference>
<evidence type="ECO:0000313" key="4">
    <source>
        <dbReference type="Proteomes" id="UP000596742"/>
    </source>
</evidence>
<comment type="caution">
    <text evidence="3">The sequence shown here is derived from an EMBL/GenBank/DDBJ whole genome shotgun (WGS) entry which is preliminary data.</text>
</comment>
<gene>
    <name evidence="3" type="ORF">MGAL_10B001913</name>
</gene>
<dbReference type="PANTHER" id="PTHR43581">
    <property type="entry name" value="ATP/GTP PHOSPHATASE"/>
    <property type="match status" value="1"/>
</dbReference>
<dbReference type="Proteomes" id="UP000596742">
    <property type="component" value="Unassembled WGS sequence"/>
</dbReference>
<dbReference type="PANTHER" id="PTHR43581:SF2">
    <property type="entry name" value="EXCINUCLEASE ATPASE SUBUNIT"/>
    <property type="match status" value="1"/>
</dbReference>